<dbReference type="Proteomes" id="UP001458946">
    <property type="component" value="Unassembled WGS sequence"/>
</dbReference>
<feature type="domain" description="Type I restriction modification DNA specificity" evidence="2">
    <location>
        <begin position="14"/>
        <end position="70"/>
    </location>
</feature>
<comment type="caution">
    <text evidence="3">The sequence shown here is derived from an EMBL/GenBank/DDBJ whole genome shotgun (WGS) entry which is preliminary data.</text>
</comment>
<evidence type="ECO:0000313" key="3">
    <source>
        <dbReference type="EMBL" id="GAA5503621.1"/>
    </source>
</evidence>
<sequence>MLYAYLAPQFQNVLKSRTIHGSTVDRIPLIEFPNFPIRVPPLPIQHQIAAILTAFDDKIELNRRMNRTLEAMARALFKSWFVDFDPVRAKMRGEQPEGIGAETAALFPDELVEVDGREVPRGWEWVTIGDLARQGKEQLRSCTCITAGKRSQPRESGSVYVTGSGGACPHSGR</sequence>
<evidence type="ECO:0000313" key="4">
    <source>
        <dbReference type="Proteomes" id="UP001458946"/>
    </source>
</evidence>
<dbReference type="PANTHER" id="PTHR30408:SF13">
    <property type="entry name" value="TYPE I RESTRICTION ENZYME HINDI SPECIFICITY SUBUNIT"/>
    <property type="match status" value="1"/>
</dbReference>
<evidence type="ECO:0000259" key="2">
    <source>
        <dbReference type="Pfam" id="PF01420"/>
    </source>
</evidence>
<keyword evidence="4" id="KW-1185">Reference proteome</keyword>
<organism evidence="3 4">
    <name type="scientific">Deinococcus xinjiangensis</name>
    <dbReference type="NCBI Taxonomy" id="457454"/>
    <lineage>
        <taxon>Bacteria</taxon>
        <taxon>Thermotogati</taxon>
        <taxon>Deinococcota</taxon>
        <taxon>Deinococci</taxon>
        <taxon>Deinococcales</taxon>
        <taxon>Deinococcaceae</taxon>
        <taxon>Deinococcus</taxon>
    </lineage>
</organism>
<dbReference type="PANTHER" id="PTHR30408">
    <property type="entry name" value="TYPE-1 RESTRICTION ENZYME ECOKI SPECIFICITY PROTEIN"/>
    <property type="match status" value="1"/>
</dbReference>
<evidence type="ECO:0000256" key="1">
    <source>
        <dbReference type="SAM" id="MobiDB-lite"/>
    </source>
</evidence>
<accession>A0ABP9VFV2</accession>
<feature type="region of interest" description="Disordered" evidence="1">
    <location>
        <begin position="153"/>
        <end position="173"/>
    </location>
</feature>
<dbReference type="EMBL" id="BAABRN010000058">
    <property type="protein sequence ID" value="GAA5503621.1"/>
    <property type="molecule type" value="Genomic_DNA"/>
</dbReference>
<name>A0ABP9VFV2_9DEIO</name>
<dbReference type="SUPFAM" id="SSF116734">
    <property type="entry name" value="DNA methylase specificity domain"/>
    <property type="match status" value="1"/>
</dbReference>
<gene>
    <name evidence="3" type="ORF">Dxin01_03380</name>
</gene>
<dbReference type="Gene3D" id="1.10.287.1120">
    <property type="entry name" value="Bipartite methylase S protein"/>
    <property type="match status" value="1"/>
</dbReference>
<proteinExistence type="predicted"/>
<dbReference type="InterPro" id="IPR000055">
    <property type="entry name" value="Restrct_endonuc_typeI_TRD"/>
</dbReference>
<reference evidence="3 4" key="1">
    <citation type="submission" date="2024-02" db="EMBL/GenBank/DDBJ databases">
        <title>Deinococcus xinjiangensis NBRC 107630.</title>
        <authorList>
            <person name="Ichikawa N."/>
            <person name="Katano-Makiyama Y."/>
            <person name="Hidaka K."/>
        </authorList>
    </citation>
    <scope>NUCLEOTIDE SEQUENCE [LARGE SCALE GENOMIC DNA]</scope>
    <source>
        <strain evidence="3 4">NBRC 107630</strain>
    </source>
</reference>
<protein>
    <recommendedName>
        <fullName evidence="2">Type I restriction modification DNA specificity domain-containing protein</fullName>
    </recommendedName>
</protein>
<dbReference type="Pfam" id="PF01420">
    <property type="entry name" value="Methylase_S"/>
    <property type="match status" value="1"/>
</dbReference>
<dbReference type="InterPro" id="IPR052021">
    <property type="entry name" value="Type-I_RS_S_subunit"/>
</dbReference>